<evidence type="ECO:0000313" key="1">
    <source>
        <dbReference type="EMBL" id="PAA85234.1"/>
    </source>
</evidence>
<reference evidence="1 2" key="1">
    <citation type="submission" date="2017-06" db="EMBL/GenBank/DDBJ databases">
        <title>A platform for efficient transgenesis in Macrostomum lignano, a flatworm model organism for stem cell research.</title>
        <authorList>
            <person name="Berezikov E."/>
        </authorList>
    </citation>
    <scope>NUCLEOTIDE SEQUENCE [LARGE SCALE GENOMIC DNA]</scope>
    <source>
        <strain evidence="1">DV1</strain>
        <tissue evidence="1">Whole organism</tissue>
    </source>
</reference>
<evidence type="ECO:0000313" key="2">
    <source>
        <dbReference type="Proteomes" id="UP000215902"/>
    </source>
</evidence>
<keyword evidence="2" id="KW-1185">Reference proteome</keyword>
<dbReference type="EMBL" id="NIVC01000340">
    <property type="protein sequence ID" value="PAA85234.1"/>
    <property type="molecule type" value="Genomic_DNA"/>
</dbReference>
<protein>
    <submittedName>
        <fullName evidence="1">Uncharacterized protein</fullName>
    </submittedName>
</protein>
<organism evidence="1 2">
    <name type="scientific">Macrostomum lignano</name>
    <dbReference type="NCBI Taxonomy" id="282301"/>
    <lineage>
        <taxon>Eukaryota</taxon>
        <taxon>Metazoa</taxon>
        <taxon>Spiralia</taxon>
        <taxon>Lophotrochozoa</taxon>
        <taxon>Platyhelminthes</taxon>
        <taxon>Rhabditophora</taxon>
        <taxon>Macrostomorpha</taxon>
        <taxon>Macrostomida</taxon>
        <taxon>Macrostomidae</taxon>
        <taxon>Macrostomum</taxon>
    </lineage>
</organism>
<gene>
    <name evidence="1" type="ORF">BOX15_Mlig026483g4</name>
</gene>
<dbReference type="AlphaFoldDB" id="A0A267GIN0"/>
<comment type="caution">
    <text evidence="1">The sequence shown here is derived from an EMBL/GenBank/DDBJ whole genome shotgun (WGS) entry which is preliminary data.</text>
</comment>
<dbReference type="Proteomes" id="UP000215902">
    <property type="component" value="Unassembled WGS sequence"/>
</dbReference>
<accession>A0A267GIN0</accession>
<proteinExistence type="predicted"/>
<sequence length="407" mass="44903">MPVTRHQQKKKDDQKINRIQIYQYNFVQLSALLHFSWLNLNCHVIGIVNRIIWISSRKVAFRLCDPTVPNGLSCMAVSNWPRKAGCGGLPQLHSGWVAIVHRASFQGSQILILPSDGAVVYTFSNVHFNRGSLNLRIGANVTEADLRTVTRLFVWHQYQLRCRAVGKSTANSKLASFGNSTAANALLKLDHNGNSQLSLPNKQILSKTDETEQIIDCSKREKHLGTLGPELSVNELLSLAVSLPSTACNIGLCLAKVAKLMPSVPDLLVWLSCSTCNQVQTVTSTLSRDYKPPNCVKCPTGLPMQVKKRIALLLSNVSHDEAGKSPEKDSSTVSASGILAHAFNASAERLLGTVLHVEHAIDFCQHQVLRQLQHSLLGRRVLVQVTYFRNANGAVCFQLDNGIERIF</sequence>
<name>A0A267GIN0_9PLAT</name>